<sequence length="155" mass="16893">MNYMKNWAVFYGATGPLEPGTDTDDIARHRISFSLNRETSPAIRNDETADQTAPSLDPPCFAPASSGYLINLIAPDPQITNPNSELIDPGPLDFSPHSSELNLNFEDLAIPSVEVEEIPNQATGTETQTPNIPSTISPDNNLMEPRENSDTLILL</sequence>
<name>A0A8S1B480_ARCPL</name>
<dbReference type="AlphaFoldDB" id="A0A8S1B480"/>
<feature type="compositionally biased region" description="Polar residues" evidence="1">
    <location>
        <begin position="121"/>
        <end position="140"/>
    </location>
</feature>
<comment type="caution">
    <text evidence="2">The sequence shown here is derived from an EMBL/GenBank/DDBJ whole genome shotgun (WGS) entry which is preliminary data.</text>
</comment>
<dbReference type="OrthoDB" id="6819313at2759"/>
<evidence type="ECO:0000313" key="2">
    <source>
        <dbReference type="EMBL" id="CAB3252701.1"/>
    </source>
</evidence>
<feature type="region of interest" description="Disordered" evidence="1">
    <location>
        <begin position="121"/>
        <end position="155"/>
    </location>
</feature>
<protein>
    <submittedName>
        <fullName evidence="2">Uncharacterized protein</fullName>
    </submittedName>
</protein>
<accession>A0A8S1B480</accession>
<dbReference type="EMBL" id="CADEBD010000377">
    <property type="protein sequence ID" value="CAB3252701.1"/>
    <property type="molecule type" value="Genomic_DNA"/>
</dbReference>
<dbReference type="Proteomes" id="UP000494256">
    <property type="component" value="Unassembled WGS sequence"/>
</dbReference>
<reference evidence="2 3" key="1">
    <citation type="submission" date="2020-04" db="EMBL/GenBank/DDBJ databases">
        <authorList>
            <person name="Wallbank WR R."/>
            <person name="Pardo Diaz C."/>
            <person name="Kozak K."/>
            <person name="Martin S."/>
            <person name="Jiggins C."/>
            <person name="Moest M."/>
            <person name="Warren A I."/>
            <person name="Byers J.R.P. K."/>
            <person name="Montejo-Kovacevich G."/>
            <person name="Yen C E."/>
        </authorList>
    </citation>
    <scope>NUCLEOTIDE SEQUENCE [LARGE SCALE GENOMIC DNA]</scope>
</reference>
<evidence type="ECO:0000256" key="1">
    <source>
        <dbReference type="SAM" id="MobiDB-lite"/>
    </source>
</evidence>
<evidence type="ECO:0000313" key="3">
    <source>
        <dbReference type="Proteomes" id="UP000494256"/>
    </source>
</evidence>
<proteinExistence type="predicted"/>
<gene>
    <name evidence="2" type="ORF">APLA_LOCUS14110</name>
</gene>
<organism evidence="2 3">
    <name type="scientific">Arctia plantaginis</name>
    <name type="common">Wood tiger moth</name>
    <name type="synonym">Phalaena plantaginis</name>
    <dbReference type="NCBI Taxonomy" id="874455"/>
    <lineage>
        <taxon>Eukaryota</taxon>
        <taxon>Metazoa</taxon>
        <taxon>Ecdysozoa</taxon>
        <taxon>Arthropoda</taxon>
        <taxon>Hexapoda</taxon>
        <taxon>Insecta</taxon>
        <taxon>Pterygota</taxon>
        <taxon>Neoptera</taxon>
        <taxon>Endopterygota</taxon>
        <taxon>Lepidoptera</taxon>
        <taxon>Glossata</taxon>
        <taxon>Ditrysia</taxon>
        <taxon>Noctuoidea</taxon>
        <taxon>Erebidae</taxon>
        <taxon>Arctiinae</taxon>
        <taxon>Arctia</taxon>
    </lineage>
</organism>